<dbReference type="InterPro" id="IPR037284">
    <property type="entry name" value="SUF_FeS_clus_asmbl_SufBD_sf"/>
</dbReference>
<protein>
    <submittedName>
        <fullName evidence="1">Fe-S cluster assembly protein SufD</fullName>
    </submittedName>
</protein>
<name>A0ABT8FMV6_9ACTN</name>
<reference evidence="1" key="1">
    <citation type="submission" date="2023-06" db="EMBL/GenBank/DDBJ databases">
        <title>Draft genome sequence of Nocardioides sp. SOB77.</title>
        <authorList>
            <person name="Zhang G."/>
        </authorList>
    </citation>
    <scope>NUCLEOTIDE SEQUENCE</scope>
    <source>
        <strain evidence="1">SOB77</strain>
    </source>
</reference>
<evidence type="ECO:0000313" key="2">
    <source>
        <dbReference type="Proteomes" id="UP001168620"/>
    </source>
</evidence>
<dbReference type="SUPFAM" id="SSF101960">
    <property type="entry name" value="Stabilizer of iron transporter SufD"/>
    <property type="match status" value="1"/>
</dbReference>
<organism evidence="1 2">
    <name type="scientific">Nocardioides oceani</name>
    <dbReference type="NCBI Taxonomy" id="3058369"/>
    <lineage>
        <taxon>Bacteria</taxon>
        <taxon>Bacillati</taxon>
        <taxon>Actinomycetota</taxon>
        <taxon>Actinomycetes</taxon>
        <taxon>Propionibacteriales</taxon>
        <taxon>Nocardioidaceae</taxon>
        <taxon>Nocardioides</taxon>
    </lineage>
</organism>
<sequence>EQAREIGELAPNDRPSALAVANAGGAVLLDVPAALEATAPVVVTLPGAGAEDLVWGHVVVRLGRHSKATIVLRHTGSARYAATTTV</sequence>
<accession>A0ABT8FMV6</accession>
<dbReference type="Proteomes" id="UP001168620">
    <property type="component" value="Unassembled WGS sequence"/>
</dbReference>
<gene>
    <name evidence="1" type="ORF">QWY28_23815</name>
</gene>
<evidence type="ECO:0000313" key="1">
    <source>
        <dbReference type="EMBL" id="MDN4175993.1"/>
    </source>
</evidence>
<feature type="non-terminal residue" evidence="1">
    <location>
        <position position="86"/>
    </location>
</feature>
<proteinExistence type="predicted"/>
<dbReference type="EMBL" id="JAUHJQ010000204">
    <property type="protein sequence ID" value="MDN4175993.1"/>
    <property type="molecule type" value="Genomic_DNA"/>
</dbReference>
<feature type="non-terminal residue" evidence="1">
    <location>
        <position position="1"/>
    </location>
</feature>
<keyword evidence="2" id="KW-1185">Reference proteome</keyword>
<comment type="caution">
    <text evidence="1">The sequence shown here is derived from an EMBL/GenBank/DDBJ whole genome shotgun (WGS) entry which is preliminary data.</text>
</comment>